<protein>
    <submittedName>
        <fullName evidence="2">Uncharacterized protein</fullName>
    </submittedName>
</protein>
<keyword evidence="3" id="KW-1185">Reference proteome</keyword>
<dbReference type="RefSeq" id="WP_340276976.1">
    <property type="nucleotide sequence ID" value="NZ_JBAKIA010000019.1"/>
</dbReference>
<keyword evidence="1" id="KW-0472">Membrane</keyword>
<keyword evidence="1" id="KW-1133">Transmembrane helix</keyword>
<dbReference type="EMBL" id="JBAKIA010000019">
    <property type="protein sequence ID" value="MEJ8476439.1"/>
    <property type="molecule type" value="Genomic_DNA"/>
</dbReference>
<sequence>MSDFINTAAPYVLALLGTCIAATTRDTEDASELPFVTGLLVIMSAVYWSGAAA</sequence>
<organism evidence="2 3">
    <name type="scientific">Roseibium algae</name>
    <dbReference type="NCBI Taxonomy" id="3123038"/>
    <lineage>
        <taxon>Bacteria</taxon>
        <taxon>Pseudomonadati</taxon>
        <taxon>Pseudomonadota</taxon>
        <taxon>Alphaproteobacteria</taxon>
        <taxon>Hyphomicrobiales</taxon>
        <taxon>Stappiaceae</taxon>
        <taxon>Roseibium</taxon>
    </lineage>
</organism>
<feature type="transmembrane region" description="Helical" evidence="1">
    <location>
        <begin position="31"/>
        <end position="50"/>
    </location>
</feature>
<evidence type="ECO:0000313" key="3">
    <source>
        <dbReference type="Proteomes" id="UP001385499"/>
    </source>
</evidence>
<name>A0ABU8TQI6_9HYPH</name>
<gene>
    <name evidence="2" type="ORF">V6575_20300</name>
</gene>
<evidence type="ECO:0000256" key="1">
    <source>
        <dbReference type="SAM" id="Phobius"/>
    </source>
</evidence>
<comment type="caution">
    <text evidence="2">The sequence shown here is derived from an EMBL/GenBank/DDBJ whole genome shotgun (WGS) entry which is preliminary data.</text>
</comment>
<dbReference type="Proteomes" id="UP001385499">
    <property type="component" value="Unassembled WGS sequence"/>
</dbReference>
<keyword evidence="1" id="KW-0812">Transmembrane</keyword>
<evidence type="ECO:0000313" key="2">
    <source>
        <dbReference type="EMBL" id="MEJ8476439.1"/>
    </source>
</evidence>
<proteinExistence type="predicted"/>
<reference evidence="2 3" key="1">
    <citation type="submission" date="2024-02" db="EMBL/GenBank/DDBJ databases">
        <title>Roseibium algae sp. nov., isolated from marine alga (Grateloupia sp.), showing potential in myo-inositol conversion.</title>
        <authorList>
            <person name="Wang Y."/>
        </authorList>
    </citation>
    <scope>NUCLEOTIDE SEQUENCE [LARGE SCALE GENOMIC DNA]</scope>
    <source>
        <strain evidence="2 3">H3510</strain>
    </source>
</reference>
<accession>A0ABU8TQI6</accession>